<dbReference type="RefSeq" id="WP_140988392.1">
    <property type="nucleotide sequence ID" value="NZ_VHIQ01000001.1"/>
</dbReference>
<sequence length="91" mass="10409">MKNYRETLSQVMNQLKEKGYNGNIPTDDLTSLNPSDWNIDDIYRFEGNSNPADNNILYAISKKDGTQKMMLINAYGVDAKSDINNFIEKIK</sequence>
<keyword evidence="2" id="KW-1185">Reference proteome</keyword>
<evidence type="ECO:0000313" key="2">
    <source>
        <dbReference type="Proteomes" id="UP000317332"/>
    </source>
</evidence>
<dbReference type="Proteomes" id="UP000317332">
    <property type="component" value="Unassembled WGS sequence"/>
</dbReference>
<gene>
    <name evidence="1" type="ORF">FJ651_00225</name>
</gene>
<reference evidence="1 2" key="1">
    <citation type="submission" date="2019-06" db="EMBL/GenBank/DDBJ databases">
        <title>Flavobacteriaceae Paucihalobacterium erythroidium CWB-1, complete genome.</title>
        <authorList>
            <person name="Wu S."/>
        </authorList>
    </citation>
    <scope>NUCLEOTIDE SEQUENCE [LARGE SCALE GENOMIC DNA]</scope>
    <source>
        <strain evidence="1 2">CWB-1</strain>
    </source>
</reference>
<proteinExistence type="predicted"/>
<comment type="caution">
    <text evidence="1">The sequence shown here is derived from an EMBL/GenBank/DDBJ whole genome shotgun (WGS) entry which is preliminary data.</text>
</comment>
<dbReference type="EMBL" id="VHIQ01000001">
    <property type="protein sequence ID" value="TPV35383.1"/>
    <property type="molecule type" value="Genomic_DNA"/>
</dbReference>
<name>A0A506PNC8_9FLAO</name>
<dbReference type="OrthoDB" id="8418771at2"/>
<accession>A0A506PNC8</accession>
<evidence type="ECO:0000313" key="1">
    <source>
        <dbReference type="EMBL" id="TPV35383.1"/>
    </source>
</evidence>
<dbReference type="AlphaFoldDB" id="A0A506PNC8"/>
<protein>
    <submittedName>
        <fullName evidence="1">Phosphoribosylpyrophosphate synthetase</fullName>
    </submittedName>
</protein>
<organism evidence="1 2">
    <name type="scientific">Paucihalobacter ruber</name>
    <dbReference type="NCBI Taxonomy" id="2567861"/>
    <lineage>
        <taxon>Bacteria</taxon>
        <taxon>Pseudomonadati</taxon>
        <taxon>Bacteroidota</taxon>
        <taxon>Flavobacteriia</taxon>
        <taxon>Flavobacteriales</taxon>
        <taxon>Flavobacteriaceae</taxon>
        <taxon>Paucihalobacter</taxon>
    </lineage>
</organism>